<organism evidence="1 2">
    <name type="scientific">Erwinia rhapontici</name>
    <name type="common">Pectobacterium rhapontici</name>
    <dbReference type="NCBI Taxonomy" id="55212"/>
    <lineage>
        <taxon>Bacteria</taxon>
        <taxon>Pseudomonadati</taxon>
        <taxon>Pseudomonadota</taxon>
        <taxon>Gammaproteobacteria</taxon>
        <taxon>Enterobacterales</taxon>
        <taxon>Erwiniaceae</taxon>
        <taxon>Erwinia</taxon>
    </lineage>
</organism>
<evidence type="ECO:0000313" key="1">
    <source>
        <dbReference type="EMBL" id="BCQ33607.1"/>
    </source>
</evidence>
<dbReference type="Proteomes" id="UP000677515">
    <property type="component" value="Chromosome"/>
</dbReference>
<gene>
    <name evidence="1" type="ORF">ERHA53_09500</name>
</gene>
<sequence length="82" mass="9153">MSQFSDKIKFTERYPLFLLFAGLILLTPFSMAEKTVISLSQEQDGGDAGRACIYVHKGKAEFRIVKPGESCAPEIIINNQRS</sequence>
<evidence type="ECO:0000313" key="2">
    <source>
        <dbReference type="Proteomes" id="UP000677515"/>
    </source>
</evidence>
<protein>
    <submittedName>
        <fullName evidence="1">Uncharacterized protein</fullName>
    </submittedName>
</protein>
<name>A0ABN6DKN1_ERWRD</name>
<accession>A0ABN6DKN1</accession>
<proteinExistence type="predicted"/>
<dbReference type="RefSeq" id="WP_133846241.1">
    <property type="nucleotide sequence ID" value="NZ_AP024329.1"/>
</dbReference>
<dbReference type="EMBL" id="AP024329">
    <property type="protein sequence ID" value="BCQ33607.1"/>
    <property type="molecule type" value="Genomic_DNA"/>
</dbReference>
<reference evidence="1 2" key="1">
    <citation type="submission" date="2021-01" db="EMBL/GenBank/DDBJ databases">
        <title>Complete genome sequence of Erwinia rhapontici MAFF 311153.</title>
        <authorList>
            <person name="Morohoshi T."/>
            <person name="Someya N."/>
        </authorList>
    </citation>
    <scope>NUCLEOTIDE SEQUENCE [LARGE SCALE GENOMIC DNA]</scope>
    <source>
        <strain evidence="1 2">MAFF 311153</strain>
    </source>
</reference>
<keyword evidence="2" id="KW-1185">Reference proteome</keyword>